<dbReference type="Proteomes" id="UP001600888">
    <property type="component" value="Unassembled WGS sequence"/>
</dbReference>
<dbReference type="EMBL" id="JBAWTH010000241">
    <property type="protein sequence ID" value="KAL2272401.1"/>
    <property type="molecule type" value="Genomic_DNA"/>
</dbReference>
<organism evidence="2 3">
    <name type="scientific">Diaporthe vaccinii</name>
    <dbReference type="NCBI Taxonomy" id="105482"/>
    <lineage>
        <taxon>Eukaryota</taxon>
        <taxon>Fungi</taxon>
        <taxon>Dikarya</taxon>
        <taxon>Ascomycota</taxon>
        <taxon>Pezizomycotina</taxon>
        <taxon>Sordariomycetes</taxon>
        <taxon>Sordariomycetidae</taxon>
        <taxon>Diaporthales</taxon>
        <taxon>Diaporthaceae</taxon>
        <taxon>Diaporthe</taxon>
        <taxon>Diaporthe eres species complex</taxon>
    </lineage>
</organism>
<evidence type="ECO:0000313" key="3">
    <source>
        <dbReference type="Proteomes" id="UP001600888"/>
    </source>
</evidence>
<feature type="region of interest" description="Disordered" evidence="1">
    <location>
        <begin position="179"/>
        <end position="316"/>
    </location>
</feature>
<proteinExistence type="predicted"/>
<comment type="caution">
    <text evidence="2">The sequence shown here is derived from an EMBL/GenBank/DDBJ whole genome shotgun (WGS) entry which is preliminary data.</text>
</comment>
<evidence type="ECO:0008006" key="4">
    <source>
        <dbReference type="Google" id="ProtNLM"/>
    </source>
</evidence>
<feature type="compositionally biased region" description="Acidic residues" evidence="1">
    <location>
        <begin position="53"/>
        <end position="62"/>
    </location>
</feature>
<feature type="compositionally biased region" description="Polar residues" evidence="1">
    <location>
        <begin position="306"/>
        <end position="316"/>
    </location>
</feature>
<reference evidence="2 3" key="1">
    <citation type="submission" date="2024-03" db="EMBL/GenBank/DDBJ databases">
        <title>A high-quality draft genome sequence of Diaporthe vaccinii, a causative agent of upright dieback and viscid rot disease in cranberry plants.</title>
        <authorList>
            <person name="Sarrasin M."/>
            <person name="Lang B.F."/>
            <person name="Burger G."/>
        </authorList>
    </citation>
    <scope>NUCLEOTIDE SEQUENCE [LARGE SCALE GENOMIC DNA]</scope>
    <source>
        <strain evidence="2 3">IS7</strain>
    </source>
</reference>
<keyword evidence="3" id="KW-1185">Reference proteome</keyword>
<evidence type="ECO:0000313" key="2">
    <source>
        <dbReference type="EMBL" id="KAL2272401.1"/>
    </source>
</evidence>
<sequence length="316" mass="35675">MAVEDVISKREPWKKNVEITAREDADTAKEVVYFIILIRELVTSPIIISSWDNSDEDEEFTDDASSTHDGTDEDGDASIHLEPDGGGENAEYGIEHANIEYISDDHGRGETDEGVGSGTGNIINSKECRPIELRSRARKSPVWQPDIPFKDFSQIARTMTKAIKRMQAVVRAAEDIMRIQTRQNSSQRGVPKAHDNERSRSTARKLPVPEALLEFPIDLPTLDYDDNDDEESEDEGRDDESGSSSRICPRPRKRIRQRPRQWSSKDRRRLAQLKQKGWRDDRIGTDLGWSASAVSQQWRKQKLPESPSNSCGGLAS</sequence>
<accession>A0ABR4DPU5</accession>
<feature type="compositionally biased region" description="Acidic residues" evidence="1">
    <location>
        <begin position="223"/>
        <end position="238"/>
    </location>
</feature>
<feature type="region of interest" description="Disordered" evidence="1">
    <location>
        <begin position="53"/>
        <end position="91"/>
    </location>
</feature>
<name>A0ABR4DPU5_9PEZI</name>
<feature type="compositionally biased region" description="Basic residues" evidence="1">
    <location>
        <begin position="249"/>
        <end position="259"/>
    </location>
</feature>
<protein>
    <recommendedName>
        <fullName evidence="4">Myb-like domain-containing protein</fullName>
    </recommendedName>
</protein>
<evidence type="ECO:0000256" key="1">
    <source>
        <dbReference type="SAM" id="MobiDB-lite"/>
    </source>
</evidence>
<gene>
    <name evidence="2" type="ORF">FJTKL_06749</name>
</gene>